<dbReference type="EMBL" id="BART01000848">
    <property type="protein sequence ID" value="GAG57513.1"/>
    <property type="molecule type" value="Genomic_DNA"/>
</dbReference>
<dbReference type="AlphaFoldDB" id="X0ZAT1"/>
<accession>X0ZAT1</accession>
<protein>
    <submittedName>
        <fullName evidence="1">Uncharacterized protein</fullName>
    </submittedName>
</protein>
<name>X0ZAT1_9ZZZZ</name>
<reference evidence="1" key="1">
    <citation type="journal article" date="2014" name="Front. Microbiol.">
        <title>High frequency of phylogenetically diverse reductive dehalogenase-homologous genes in deep subseafloor sedimentary metagenomes.</title>
        <authorList>
            <person name="Kawai M."/>
            <person name="Futagami T."/>
            <person name="Toyoda A."/>
            <person name="Takaki Y."/>
            <person name="Nishi S."/>
            <person name="Hori S."/>
            <person name="Arai W."/>
            <person name="Tsubouchi T."/>
            <person name="Morono Y."/>
            <person name="Uchiyama I."/>
            <person name="Ito T."/>
            <person name="Fujiyama A."/>
            <person name="Inagaki F."/>
            <person name="Takami H."/>
        </authorList>
    </citation>
    <scope>NUCLEOTIDE SEQUENCE</scope>
    <source>
        <strain evidence="1">Expedition CK06-06</strain>
    </source>
</reference>
<feature type="non-terminal residue" evidence="1">
    <location>
        <position position="61"/>
    </location>
</feature>
<comment type="caution">
    <text evidence="1">The sequence shown here is derived from an EMBL/GenBank/DDBJ whole genome shotgun (WGS) entry which is preliminary data.</text>
</comment>
<proteinExistence type="predicted"/>
<sequence>MEKGEQTPFAELPEALVEEMLSKSEMVGESLYTAFKEIQESKERIRRQLQDENILKKDAEV</sequence>
<evidence type="ECO:0000313" key="1">
    <source>
        <dbReference type="EMBL" id="GAG57513.1"/>
    </source>
</evidence>
<organism evidence="1">
    <name type="scientific">marine sediment metagenome</name>
    <dbReference type="NCBI Taxonomy" id="412755"/>
    <lineage>
        <taxon>unclassified sequences</taxon>
        <taxon>metagenomes</taxon>
        <taxon>ecological metagenomes</taxon>
    </lineage>
</organism>
<gene>
    <name evidence="1" type="ORF">S01H4_03454</name>
</gene>